<dbReference type="InterPro" id="IPR015943">
    <property type="entry name" value="WD40/YVTN_repeat-like_dom_sf"/>
</dbReference>
<accession>A0A8C4QTN8</accession>
<dbReference type="InterPro" id="IPR036322">
    <property type="entry name" value="WD40_repeat_dom_sf"/>
</dbReference>
<keyword evidence="1" id="KW-0853">WD repeat</keyword>
<evidence type="ECO:0000256" key="2">
    <source>
        <dbReference type="SAM" id="Coils"/>
    </source>
</evidence>
<feature type="coiled-coil region" evidence="2">
    <location>
        <begin position="358"/>
        <end position="392"/>
    </location>
</feature>
<dbReference type="OMA" id="HELTEYH"/>
<dbReference type="PANTHER" id="PTHR32215:SF0">
    <property type="entry name" value="CILIA- AND FLAGELLA-ASSOCIATED PROTEIN 57"/>
    <property type="match status" value="1"/>
</dbReference>
<proteinExistence type="predicted"/>
<reference evidence="3" key="1">
    <citation type="submission" date="2025-08" db="UniProtKB">
        <authorList>
            <consortium name="Ensembl"/>
        </authorList>
    </citation>
    <scope>IDENTIFICATION</scope>
</reference>
<name>A0A8C4QTN8_EPTBU</name>
<dbReference type="SMART" id="SM00320">
    <property type="entry name" value="WD40"/>
    <property type="match status" value="1"/>
</dbReference>
<feature type="repeat" description="WD" evidence="1">
    <location>
        <begin position="157"/>
        <end position="191"/>
    </location>
</feature>
<sequence length="581" mass="67272">MMTSVWALSVWMEQPTCGICGRRLEDGASLRESKAMFQGCSFHDLSVESDGTHYAVGEIASEAVNVHSDMTPSLQPNGVIVEVVDSQVRSEISCPGYPITAMAIQRQRSRPLCKFASASKISAESETQGKALFAGTRAGSLQVFSMPLAPNREGQQVLAHSAAVTKMCVTLDQHYLLTASEDGCLLLWHLEGRPFAAKALSLDHTEYNVADEVLVSHMNLLENEKMLVDLRTRLEEVHSEHECQLQLHDRSHAQQKQEMTENFLHEIEKLDKQYQILKKEKEKQQKEHEEKMLTMREKHTKEIQQLESTHEQQFLMEHRRTQEVERELTQARESGASRLAEAEEKDQRELAAVKQHFQNKLQQNIIQHTKESEVLQQRLQEQEEIARQDEEDSDMEISEIKSKLASRLNIEEEVGLQFKNETGVIKNKYAKMQCNTDEYAFKIERLCMKVERLQGSIGTQEQNVAMLRGDVMDIDGTVQQKEKRIHDLRKRNQQLEKLNYILDYKICELQKRVKPCEIKLQQLQEQMEQVTEELLYYKQESVQLQLQSQEVQRELQVSHKQLSAERMKVRNLPCLKTFFFF</sequence>
<protein>
    <submittedName>
        <fullName evidence="3">Uncharacterized protein</fullName>
    </submittedName>
</protein>
<dbReference type="PANTHER" id="PTHR32215">
    <property type="entry name" value="CILIA- AND FLAGELLA-ASSOCIATED PROTEIN 57"/>
    <property type="match status" value="1"/>
</dbReference>
<dbReference type="Ensembl" id="ENSEBUT00000020804.1">
    <property type="protein sequence ID" value="ENSEBUP00000020227.1"/>
    <property type="gene ID" value="ENSEBUG00000012555.1"/>
</dbReference>
<dbReference type="SUPFAM" id="SSF50978">
    <property type="entry name" value="WD40 repeat-like"/>
    <property type="match status" value="1"/>
</dbReference>
<keyword evidence="4" id="KW-1185">Reference proteome</keyword>
<dbReference type="InterPro" id="IPR052993">
    <property type="entry name" value="CFA-57"/>
</dbReference>
<feature type="coiled-coil region" evidence="2">
    <location>
        <begin position="478"/>
        <end position="540"/>
    </location>
</feature>
<organism evidence="3 4">
    <name type="scientific">Eptatretus burgeri</name>
    <name type="common">Inshore hagfish</name>
    <dbReference type="NCBI Taxonomy" id="7764"/>
    <lineage>
        <taxon>Eukaryota</taxon>
        <taxon>Metazoa</taxon>
        <taxon>Chordata</taxon>
        <taxon>Craniata</taxon>
        <taxon>Vertebrata</taxon>
        <taxon>Cyclostomata</taxon>
        <taxon>Myxini</taxon>
        <taxon>Myxiniformes</taxon>
        <taxon>Myxinidae</taxon>
        <taxon>Eptatretinae</taxon>
        <taxon>Eptatretus</taxon>
    </lineage>
</organism>
<dbReference type="InterPro" id="IPR001680">
    <property type="entry name" value="WD40_rpt"/>
</dbReference>
<feature type="coiled-coil region" evidence="2">
    <location>
        <begin position="253"/>
        <end position="298"/>
    </location>
</feature>
<dbReference type="PROSITE" id="PS50082">
    <property type="entry name" value="WD_REPEATS_2"/>
    <property type="match status" value="1"/>
</dbReference>
<reference evidence="3" key="2">
    <citation type="submission" date="2025-09" db="UniProtKB">
        <authorList>
            <consortium name="Ensembl"/>
        </authorList>
    </citation>
    <scope>IDENTIFICATION</scope>
</reference>
<dbReference type="AlphaFoldDB" id="A0A8C4QTN8"/>
<evidence type="ECO:0000313" key="3">
    <source>
        <dbReference type="Ensembl" id="ENSEBUP00000020227.1"/>
    </source>
</evidence>
<evidence type="ECO:0000256" key="1">
    <source>
        <dbReference type="PROSITE-ProRule" id="PRU00221"/>
    </source>
</evidence>
<dbReference type="PROSITE" id="PS50294">
    <property type="entry name" value="WD_REPEATS_REGION"/>
    <property type="match status" value="1"/>
</dbReference>
<dbReference type="Gene3D" id="1.20.5.340">
    <property type="match status" value="1"/>
</dbReference>
<keyword evidence="2" id="KW-0175">Coiled coil</keyword>
<evidence type="ECO:0000313" key="4">
    <source>
        <dbReference type="Proteomes" id="UP000694388"/>
    </source>
</evidence>
<dbReference type="Gene3D" id="2.130.10.10">
    <property type="entry name" value="YVTN repeat-like/Quinoprotein amine dehydrogenase"/>
    <property type="match status" value="1"/>
</dbReference>
<dbReference type="Proteomes" id="UP000694388">
    <property type="component" value="Unplaced"/>
</dbReference>
<dbReference type="GeneTree" id="ENSGT00620000088018"/>